<feature type="region of interest" description="Disordered" evidence="1">
    <location>
        <begin position="27"/>
        <end position="66"/>
    </location>
</feature>
<feature type="compositionally biased region" description="Basic and acidic residues" evidence="1">
    <location>
        <begin position="30"/>
        <end position="46"/>
    </location>
</feature>
<keyword evidence="2" id="KW-0812">Transmembrane</keyword>
<evidence type="ECO:0000313" key="3">
    <source>
        <dbReference type="EMBL" id="KAF7847993.1"/>
    </source>
</evidence>
<reference evidence="3" key="1">
    <citation type="submission" date="2020-05" db="EMBL/GenBank/DDBJ databases">
        <title>WGS assembly of Corymbia citriodora subspecies variegata.</title>
        <authorList>
            <person name="Barry K."/>
            <person name="Hundley H."/>
            <person name="Shu S."/>
            <person name="Jenkins J."/>
            <person name="Grimwood J."/>
            <person name="Baten A."/>
        </authorList>
    </citation>
    <scope>NUCLEOTIDE SEQUENCE</scope>
    <source>
        <strain evidence="3">CV2-018</strain>
    </source>
</reference>
<feature type="transmembrane region" description="Helical" evidence="2">
    <location>
        <begin position="95"/>
        <end position="113"/>
    </location>
</feature>
<dbReference type="AlphaFoldDB" id="A0A8T0CK76"/>
<evidence type="ECO:0000313" key="4">
    <source>
        <dbReference type="Proteomes" id="UP000806378"/>
    </source>
</evidence>
<proteinExistence type="predicted"/>
<dbReference type="Gramene" id="rna-gnl|WGS:JABURB|Cocit.L2390.1">
    <property type="protein sequence ID" value="cds-KAF7847993.1"/>
    <property type="gene ID" value="gene-BT93_L2390"/>
</dbReference>
<keyword evidence="2" id="KW-1133">Transmembrane helix</keyword>
<gene>
    <name evidence="3" type="ORF">BT93_L2390</name>
</gene>
<keyword evidence="4" id="KW-1185">Reference proteome</keyword>
<dbReference type="EMBL" id="MU090371">
    <property type="protein sequence ID" value="KAF7847993.1"/>
    <property type="molecule type" value="Genomic_DNA"/>
</dbReference>
<evidence type="ECO:0000256" key="2">
    <source>
        <dbReference type="SAM" id="Phobius"/>
    </source>
</evidence>
<evidence type="ECO:0000256" key="1">
    <source>
        <dbReference type="SAM" id="MobiDB-lite"/>
    </source>
</evidence>
<dbReference type="Proteomes" id="UP000806378">
    <property type="component" value="Unassembled WGS sequence"/>
</dbReference>
<keyword evidence="2" id="KW-0472">Membrane</keyword>
<organism evidence="3 4">
    <name type="scientific">Corymbia citriodora subsp. variegata</name>
    <dbReference type="NCBI Taxonomy" id="360336"/>
    <lineage>
        <taxon>Eukaryota</taxon>
        <taxon>Viridiplantae</taxon>
        <taxon>Streptophyta</taxon>
        <taxon>Embryophyta</taxon>
        <taxon>Tracheophyta</taxon>
        <taxon>Spermatophyta</taxon>
        <taxon>Magnoliopsida</taxon>
        <taxon>eudicotyledons</taxon>
        <taxon>Gunneridae</taxon>
        <taxon>Pentapetalae</taxon>
        <taxon>rosids</taxon>
        <taxon>malvids</taxon>
        <taxon>Myrtales</taxon>
        <taxon>Myrtaceae</taxon>
        <taxon>Myrtoideae</taxon>
        <taxon>Eucalypteae</taxon>
        <taxon>Corymbia</taxon>
    </lineage>
</organism>
<sequence>MRAKQGHGRLYKREGPLVGRGVFSAAANQRESETPEKERELEREGECVVSESSSEGKELEGETADSHSFSLKQLFFFISLITIQRNMLKRNKMSFFFFLFQSKNVARVFFFFVK</sequence>
<comment type="caution">
    <text evidence="3">The sequence shown here is derived from an EMBL/GenBank/DDBJ whole genome shotgun (WGS) entry which is preliminary data.</text>
</comment>
<accession>A0A8T0CK76</accession>
<name>A0A8T0CK76_CORYI</name>
<protein>
    <submittedName>
        <fullName evidence="3">Uncharacterized protein</fullName>
    </submittedName>
</protein>